<accession>A0A183ES48</accession>
<keyword evidence="2" id="KW-1185">Reference proteome</keyword>
<reference evidence="1 2" key="2">
    <citation type="submission" date="2018-11" db="EMBL/GenBank/DDBJ databases">
        <authorList>
            <consortium name="Pathogen Informatics"/>
        </authorList>
    </citation>
    <scope>NUCLEOTIDE SEQUENCE [LARGE SCALE GENOMIC DNA]</scope>
</reference>
<gene>
    <name evidence="1" type="ORF">GPUH_LOCUS23786</name>
</gene>
<sequence length="370" mass="42100">DIINLALYEEEQEQNVVVDASHIPVLRSSSRSGRPSASSSSMSRNFSLSSVAFWNPLYSLLIKISDLKLMCGLIEFIPFYIFSETRLNLISTFKKRTRPQRAWKGDIAVERKYTRLSESSRFRKWKSQLAITSEASSNHVPQLNNFALHLFALHFLRQQHPSHPCQHLSFTPFSASVQKGTLTIKGCNVFPESSRSTNSHILQPFANSGISAALRTPLGGSSYKHFYSATLANNECRAKDFCEEANKSSPGVITLHRLEAEIFAIGDDRQRQDLLESMKVKAKKLENKDRSRSEQENWHINRAWNPCHGHIYDDVKNCVIINEVGQLQQSQICNTAPEPHPARSLFLERNRLRSRIPVLMTRLCPFSSKL</sequence>
<evidence type="ECO:0000313" key="1">
    <source>
        <dbReference type="EMBL" id="VDN41956.1"/>
    </source>
</evidence>
<dbReference type="AlphaFoldDB" id="A0A183ES48"/>
<evidence type="ECO:0000313" key="2">
    <source>
        <dbReference type="Proteomes" id="UP000271098"/>
    </source>
</evidence>
<protein>
    <submittedName>
        <fullName evidence="3">Remorin_C domain-containing protein</fullName>
    </submittedName>
</protein>
<dbReference type="EMBL" id="UYRT01098970">
    <property type="protein sequence ID" value="VDN41956.1"/>
    <property type="molecule type" value="Genomic_DNA"/>
</dbReference>
<dbReference type="WBParaSite" id="GPUH_0002381901-mRNA-1">
    <property type="protein sequence ID" value="GPUH_0002381901-mRNA-1"/>
    <property type="gene ID" value="GPUH_0002381901"/>
</dbReference>
<organism evidence="3">
    <name type="scientific">Gongylonema pulchrum</name>
    <dbReference type="NCBI Taxonomy" id="637853"/>
    <lineage>
        <taxon>Eukaryota</taxon>
        <taxon>Metazoa</taxon>
        <taxon>Ecdysozoa</taxon>
        <taxon>Nematoda</taxon>
        <taxon>Chromadorea</taxon>
        <taxon>Rhabditida</taxon>
        <taxon>Spirurina</taxon>
        <taxon>Spiruromorpha</taxon>
        <taxon>Spiruroidea</taxon>
        <taxon>Gongylonematidae</taxon>
        <taxon>Gongylonema</taxon>
    </lineage>
</organism>
<proteinExistence type="predicted"/>
<dbReference type="Proteomes" id="UP000271098">
    <property type="component" value="Unassembled WGS sequence"/>
</dbReference>
<reference evidence="3" key="1">
    <citation type="submission" date="2016-06" db="UniProtKB">
        <authorList>
            <consortium name="WormBaseParasite"/>
        </authorList>
    </citation>
    <scope>IDENTIFICATION</scope>
</reference>
<evidence type="ECO:0000313" key="3">
    <source>
        <dbReference type="WBParaSite" id="GPUH_0002381901-mRNA-1"/>
    </source>
</evidence>
<name>A0A183ES48_9BILA</name>